<feature type="compositionally biased region" description="Polar residues" evidence="1">
    <location>
        <begin position="833"/>
        <end position="842"/>
    </location>
</feature>
<feature type="compositionally biased region" description="Polar residues" evidence="1">
    <location>
        <begin position="223"/>
        <end position="234"/>
    </location>
</feature>
<feature type="region of interest" description="Disordered" evidence="1">
    <location>
        <begin position="1049"/>
        <end position="1076"/>
    </location>
</feature>
<proteinExistence type="predicted"/>
<feature type="compositionally biased region" description="Low complexity" evidence="1">
    <location>
        <begin position="257"/>
        <end position="266"/>
    </location>
</feature>
<accession>A0A0D0TLP9</accession>
<feature type="compositionally biased region" description="Gly residues" evidence="1">
    <location>
        <begin position="742"/>
        <end position="752"/>
    </location>
</feature>
<feature type="compositionally biased region" description="Pro residues" evidence="1">
    <location>
        <begin position="898"/>
        <end position="907"/>
    </location>
</feature>
<dbReference type="OrthoDB" id="2594812at2759"/>
<feature type="compositionally biased region" description="Low complexity" evidence="1">
    <location>
        <begin position="753"/>
        <end position="768"/>
    </location>
</feature>
<gene>
    <name evidence="2" type="ORF">I312_03287</name>
</gene>
<sequence>MEDPWASSAWSTPAKPSAKPEPTTLPSNPWGAPTTPAGPSTATFENDDKTKSPTEERALGLSGWEKNAWGAKSEAATLSLPTLPTSPIKPKVETDPDPRAVWGGDPALASPVPLPGSPKASSTSAVDLAAAHPLPETPELSASSAVISYTLPKLSLTEEEIAIRSEGGPEGDHGPIWGDDPTPVFSAPPSEEMADNLAVNEPISIISNEAPTVPPLVSPATGLPTSTSHNSLNKTFGEFGSSPAKDRSNLILPKSPSFGEEFGGFSDFATPAASNSDPWRSGMREDVKDGWGNDDWEDTSLTKSAFGVFSAGNVIEEREAKVDDEEGAWGAPPVGLGLRTSSATKPKEEDDWEEAQKRIRVQEERAPREKMEELKGLWIEVAESVMAGGVELEKMTGAEELQYEQAINRVFGDAIERLRSLSTIPPEINVYPPVLSSLVTHERFVYSLQRPNPDPSSSLLSAAARSVRRPKRVDPLSLSLTSNGDASWSTRSRLGEPENQGDGQSEGKEEGNKSRWPFWGRRPAPERQLTTSGGGILEVKPMTPTATGGTTKSRPSSDAKPPSIPASRAASVSAPSRSTSPAPSVHQTPITDAQPPPAKHAAAPAPSAVSRFFGRLSRRSSQQPYTSASTPDVDAKDFELSASDFSFLSDIPGAPEQPQGGGVADLLSLEPGANEPIASLENLLSSKAAPLPKPLAPPPKASSGPTASALSGTGRSTSGKFVARMKPPSAPQPNDMDLLGGLDFGSPGGSGTGTPNMLSPTSTGSGSAAQGGSGSGMAWDDFAGLMSSSANAGQMGQSTSTNNSPFISSKHSAQSISLSPPPLAATRAPVSSVPLNSQSQTPAAPKPPAQHISLNDDFGNFGDFGSTNNRAMVSSAKDDSHDFGNFSSSVSVLAPTPSAKPQPPLHPSSPLGQSSSSSSHSRPPSISFDHSNTLNLLSGASASKGKRWPAPPSPVPPQLEPPPRASSSNSSKGFPFLIPPPPGGSTKRGKDLLADDEPSEPSSRSSKTTTAVGMGAVGGGLGGLSPSPTPSRSFASTPVSSLIGETTLKPVQAPAQGGTGGKGGLSAQDLSFFDSL</sequence>
<feature type="compositionally biased region" description="Low complexity" evidence="1">
    <location>
        <begin position="1000"/>
        <end position="1014"/>
    </location>
</feature>
<feature type="compositionally biased region" description="Basic and acidic residues" evidence="1">
    <location>
        <begin position="46"/>
        <end position="58"/>
    </location>
</feature>
<dbReference type="AlphaFoldDB" id="A0A0D0TLP9"/>
<feature type="compositionally biased region" description="Polar residues" evidence="1">
    <location>
        <begin position="704"/>
        <end position="719"/>
    </location>
</feature>
<evidence type="ECO:0000313" key="2">
    <source>
        <dbReference type="EMBL" id="KIR47522.1"/>
    </source>
</evidence>
<name>A0A0D0TLP9_CRYGA</name>
<feature type="compositionally biased region" description="Low complexity" evidence="1">
    <location>
        <begin position="559"/>
        <end position="584"/>
    </location>
</feature>
<dbReference type="HOGENOM" id="CLU_286976_0_0_1"/>
<organism evidence="2">
    <name type="scientific">Cryptococcus bacillisporus CA1280</name>
    <dbReference type="NCBI Taxonomy" id="1296109"/>
    <lineage>
        <taxon>Eukaryota</taxon>
        <taxon>Fungi</taxon>
        <taxon>Dikarya</taxon>
        <taxon>Basidiomycota</taxon>
        <taxon>Agaricomycotina</taxon>
        <taxon>Tremellomycetes</taxon>
        <taxon>Tremellales</taxon>
        <taxon>Cryptococcaceae</taxon>
        <taxon>Cryptococcus</taxon>
        <taxon>Cryptococcus gattii species complex</taxon>
    </lineage>
</organism>
<feature type="compositionally biased region" description="Polar residues" evidence="1">
    <location>
        <begin position="544"/>
        <end position="556"/>
    </location>
</feature>
<feature type="region of interest" description="Disordered" evidence="1">
    <location>
        <begin position="216"/>
        <end position="297"/>
    </location>
</feature>
<feature type="region of interest" description="Disordered" evidence="1">
    <location>
        <begin position="688"/>
        <end position="1037"/>
    </location>
</feature>
<feature type="region of interest" description="Disordered" evidence="1">
    <location>
        <begin position="647"/>
        <end position="669"/>
    </location>
</feature>
<feature type="compositionally biased region" description="Pro residues" evidence="1">
    <location>
        <begin position="691"/>
        <end position="700"/>
    </location>
</feature>
<feature type="compositionally biased region" description="Pro residues" evidence="1">
    <location>
        <begin position="949"/>
        <end position="964"/>
    </location>
</feature>
<feature type="compositionally biased region" description="Polar residues" evidence="1">
    <location>
        <begin position="786"/>
        <end position="818"/>
    </location>
</feature>
<feature type="compositionally biased region" description="Basic and acidic residues" evidence="1">
    <location>
        <begin position="282"/>
        <end position="291"/>
    </location>
</feature>
<feature type="region of interest" description="Disordered" evidence="1">
    <location>
        <begin position="160"/>
        <end position="190"/>
    </location>
</feature>
<feature type="region of interest" description="Disordered" evidence="1">
    <location>
        <begin position="319"/>
        <end position="354"/>
    </location>
</feature>
<feature type="region of interest" description="Disordered" evidence="1">
    <location>
        <begin position="471"/>
        <end position="635"/>
    </location>
</feature>
<feature type="region of interest" description="Disordered" evidence="1">
    <location>
        <begin position="1"/>
        <end position="143"/>
    </location>
</feature>
<feature type="compositionally biased region" description="Low complexity" evidence="1">
    <location>
        <begin position="29"/>
        <end position="43"/>
    </location>
</feature>
<feature type="compositionally biased region" description="Polar residues" evidence="1">
    <location>
        <begin position="478"/>
        <end position="492"/>
    </location>
</feature>
<protein>
    <submittedName>
        <fullName evidence="2">Uncharacterized protein</fullName>
    </submittedName>
</protein>
<reference evidence="2" key="1">
    <citation type="submission" date="2015-01" db="EMBL/GenBank/DDBJ databases">
        <title>The Genome Sequence of Cryptococcus gattii CA1280.</title>
        <authorList>
            <consortium name="The Broad Institute Genomics Platform"/>
            <person name="Cuomo C."/>
            <person name="Litvintseva A."/>
            <person name="Chen Y."/>
            <person name="Heitman J."/>
            <person name="Sun S."/>
            <person name="Springer D."/>
            <person name="Dromer F."/>
            <person name="Young S."/>
            <person name="Zeng Q."/>
            <person name="Gargeya S."/>
            <person name="Abouelleil A."/>
            <person name="Alvarado L."/>
            <person name="Chapman S.B."/>
            <person name="Gainer-Dewar J."/>
            <person name="Goldberg J."/>
            <person name="Griggs A."/>
            <person name="Gujja S."/>
            <person name="Hansen M."/>
            <person name="Howarth C."/>
            <person name="Imamovic A."/>
            <person name="Larimer J."/>
            <person name="Murphy C."/>
            <person name="Naylor J."/>
            <person name="Pearson M."/>
            <person name="Priest M."/>
            <person name="Roberts A."/>
            <person name="Saif S."/>
            <person name="Shea T."/>
            <person name="Sykes S."/>
            <person name="Wortman J."/>
            <person name="Nusbaum C."/>
            <person name="Birren B."/>
        </authorList>
    </citation>
    <scope>NUCLEOTIDE SEQUENCE [LARGE SCALE GENOMIC DNA]</scope>
    <source>
        <strain evidence="2">CA1280</strain>
    </source>
</reference>
<dbReference type="EMBL" id="KN847980">
    <property type="protein sequence ID" value="KIR47522.1"/>
    <property type="molecule type" value="Genomic_DNA"/>
</dbReference>
<feature type="compositionally biased region" description="Polar residues" evidence="1">
    <location>
        <begin position="928"/>
        <end position="941"/>
    </location>
</feature>
<feature type="compositionally biased region" description="Low complexity" evidence="1">
    <location>
        <begin position="908"/>
        <end position="927"/>
    </location>
</feature>
<feature type="compositionally biased region" description="Low complexity" evidence="1">
    <location>
        <begin position="599"/>
        <end position="621"/>
    </location>
</feature>
<evidence type="ECO:0000256" key="1">
    <source>
        <dbReference type="SAM" id="MobiDB-lite"/>
    </source>
</evidence>